<dbReference type="GO" id="GO:0004622">
    <property type="term" value="F:phosphatidylcholine lysophospholipase activity"/>
    <property type="evidence" value="ECO:0007669"/>
    <property type="project" value="TreeGrafter"/>
</dbReference>
<dbReference type="EMBL" id="DSOK01000327">
    <property type="protein sequence ID" value="HEN16122.1"/>
    <property type="molecule type" value="Genomic_DNA"/>
</dbReference>
<dbReference type="PANTHER" id="PTHR30383">
    <property type="entry name" value="THIOESTERASE 1/PROTEASE 1/LYSOPHOSPHOLIPASE L1"/>
    <property type="match status" value="1"/>
</dbReference>
<keyword evidence="1" id="KW-0732">Signal</keyword>
<dbReference type="CDD" id="cd00229">
    <property type="entry name" value="SGNH_hydrolase"/>
    <property type="match status" value="1"/>
</dbReference>
<dbReference type="InterPro" id="IPR036514">
    <property type="entry name" value="SGNH_hydro_sf"/>
</dbReference>
<gene>
    <name evidence="3" type="ORF">ENQ76_11725</name>
</gene>
<dbReference type="SUPFAM" id="SSF52266">
    <property type="entry name" value="SGNH hydrolase"/>
    <property type="match status" value="1"/>
</dbReference>
<feature type="chain" id="PRO_5027589167" evidence="1">
    <location>
        <begin position="27"/>
        <end position="244"/>
    </location>
</feature>
<evidence type="ECO:0000259" key="2">
    <source>
        <dbReference type="Pfam" id="PF13472"/>
    </source>
</evidence>
<sequence>MMPKRLFPLLPSVTLGALLLIAPAFAQETKPKPKRAPNPAFAKIDDDPKLPRVLLIGDSISIGYTLDVRERLKGKANVHRIPTNGGPTTNGLKNLSAWLGAGKWDVIHFNWGLHDLKYIGPNDTNLTDPKDPGSRQQVPPAENEANLRELVKQLQGTKAKLIWCSTTPVPEGSTGRIAGDEVPYNAIAAKVMQEAGVTINDLATFAKPRLAEIQRPANVHFTDAGSKVLAEQVARAIEAALAKQ</sequence>
<protein>
    <submittedName>
        <fullName evidence="3">SGNH/GDSL hydrolase family protein</fullName>
    </submittedName>
</protein>
<keyword evidence="3" id="KW-0378">Hydrolase</keyword>
<dbReference type="PANTHER" id="PTHR30383:SF26">
    <property type="entry name" value="SGNH HYDROLASE-TYPE ESTERASE DOMAIN-CONTAINING PROTEIN"/>
    <property type="match status" value="1"/>
</dbReference>
<reference evidence="3" key="1">
    <citation type="journal article" date="2020" name="mSystems">
        <title>Genome- and Community-Level Interaction Insights into Carbon Utilization and Element Cycling Functions of Hydrothermarchaeota in Hydrothermal Sediment.</title>
        <authorList>
            <person name="Zhou Z."/>
            <person name="Liu Y."/>
            <person name="Xu W."/>
            <person name="Pan J."/>
            <person name="Luo Z.H."/>
            <person name="Li M."/>
        </authorList>
    </citation>
    <scope>NUCLEOTIDE SEQUENCE [LARGE SCALE GENOMIC DNA]</scope>
    <source>
        <strain evidence="3">SpSt-339</strain>
    </source>
</reference>
<dbReference type="AlphaFoldDB" id="A0A7C2K0G0"/>
<dbReference type="Pfam" id="PF13472">
    <property type="entry name" value="Lipase_GDSL_2"/>
    <property type="match status" value="1"/>
</dbReference>
<feature type="signal peptide" evidence="1">
    <location>
        <begin position="1"/>
        <end position="26"/>
    </location>
</feature>
<accession>A0A7C2K0G0</accession>
<name>A0A7C2K0G0_9PLAN</name>
<evidence type="ECO:0000313" key="3">
    <source>
        <dbReference type="EMBL" id="HEN16122.1"/>
    </source>
</evidence>
<feature type="domain" description="SGNH hydrolase-type esterase" evidence="2">
    <location>
        <begin position="56"/>
        <end position="227"/>
    </location>
</feature>
<dbReference type="Gene3D" id="3.40.50.1110">
    <property type="entry name" value="SGNH hydrolase"/>
    <property type="match status" value="1"/>
</dbReference>
<dbReference type="InterPro" id="IPR051532">
    <property type="entry name" value="Ester_Hydrolysis_Enzymes"/>
</dbReference>
<comment type="caution">
    <text evidence="3">The sequence shown here is derived from an EMBL/GenBank/DDBJ whole genome shotgun (WGS) entry which is preliminary data.</text>
</comment>
<dbReference type="InterPro" id="IPR013830">
    <property type="entry name" value="SGNH_hydro"/>
</dbReference>
<organism evidence="3">
    <name type="scientific">Schlesneria paludicola</name>
    <dbReference type="NCBI Taxonomy" id="360056"/>
    <lineage>
        <taxon>Bacteria</taxon>
        <taxon>Pseudomonadati</taxon>
        <taxon>Planctomycetota</taxon>
        <taxon>Planctomycetia</taxon>
        <taxon>Planctomycetales</taxon>
        <taxon>Planctomycetaceae</taxon>
        <taxon>Schlesneria</taxon>
    </lineage>
</organism>
<evidence type="ECO:0000256" key="1">
    <source>
        <dbReference type="SAM" id="SignalP"/>
    </source>
</evidence>
<proteinExistence type="predicted"/>